<feature type="transmembrane region" description="Helical" evidence="2">
    <location>
        <begin position="153"/>
        <end position="177"/>
    </location>
</feature>
<evidence type="ECO:0000256" key="2">
    <source>
        <dbReference type="SAM" id="Phobius"/>
    </source>
</evidence>
<dbReference type="STRING" id="230819.A0A5C3L775"/>
<dbReference type="EMBL" id="ML210206">
    <property type="protein sequence ID" value="TFK24088.1"/>
    <property type="molecule type" value="Genomic_DNA"/>
</dbReference>
<keyword evidence="2" id="KW-0812">Transmembrane</keyword>
<reference evidence="3 4" key="1">
    <citation type="journal article" date="2019" name="Nat. Ecol. Evol.">
        <title>Megaphylogeny resolves global patterns of mushroom evolution.</title>
        <authorList>
            <person name="Varga T."/>
            <person name="Krizsan K."/>
            <person name="Foldi C."/>
            <person name="Dima B."/>
            <person name="Sanchez-Garcia M."/>
            <person name="Sanchez-Ramirez S."/>
            <person name="Szollosi G.J."/>
            <person name="Szarkandi J.G."/>
            <person name="Papp V."/>
            <person name="Albert L."/>
            <person name="Andreopoulos W."/>
            <person name="Angelini C."/>
            <person name="Antonin V."/>
            <person name="Barry K.W."/>
            <person name="Bougher N.L."/>
            <person name="Buchanan P."/>
            <person name="Buyck B."/>
            <person name="Bense V."/>
            <person name="Catcheside P."/>
            <person name="Chovatia M."/>
            <person name="Cooper J."/>
            <person name="Damon W."/>
            <person name="Desjardin D."/>
            <person name="Finy P."/>
            <person name="Geml J."/>
            <person name="Haridas S."/>
            <person name="Hughes K."/>
            <person name="Justo A."/>
            <person name="Karasinski D."/>
            <person name="Kautmanova I."/>
            <person name="Kiss B."/>
            <person name="Kocsube S."/>
            <person name="Kotiranta H."/>
            <person name="LaButti K.M."/>
            <person name="Lechner B.E."/>
            <person name="Liimatainen K."/>
            <person name="Lipzen A."/>
            <person name="Lukacs Z."/>
            <person name="Mihaltcheva S."/>
            <person name="Morgado L.N."/>
            <person name="Niskanen T."/>
            <person name="Noordeloos M.E."/>
            <person name="Ohm R.A."/>
            <person name="Ortiz-Santana B."/>
            <person name="Ovrebo C."/>
            <person name="Racz N."/>
            <person name="Riley R."/>
            <person name="Savchenko A."/>
            <person name="Shiryaev A."/>
            <person name="Soop K."/>
            <person name="Spirin V."/>
            <person name="Szebenyi C."/>
            <person name="Tomsovsky M."/>
            <person name="Tulloss R.E."/>
            <person name="Uehling J."/>
            <person name="Grigoriev I.V."/>
            <person name="Vagvolgyi C."/>
            <person name="Papp T."/>
            <person name="Martin F.M."/>
            <person name="Miettinen O."/>
            <person name="Hibbett D.S."/>
            <person name="Nagy L.G."/>
        </authorList>
    </citation>
    <scope>NUCLEOTIDE SEQUENCE [LARGE SCALE GENOMIC DNA]</scope>
    <source>
        <strain evidence="3 4">CBS 121175</strain>
    </source>
</reference>
<name>A0A5C3L775_COPMA</name>
<organism evidence="3 4">
    <name type="scientific">Coprinopsis marcescibilis</name>
    <name type="common">Agaric fungus</name>
    <name type="synonym">Psathyrella marcescibilis</name>
    <dbReference type="NCBI Taxonomy" id="230819"/>
    <lineage>
        <taxon>Eukaryota</taxon>
        <taxon>Fungi</taxon>
        <taxon>Dikarya</taxon>
        <taxon>Basidiomycota</taxon>
        <taxon>Agaricomycotina</taxon>
        <taxon>Agaricomycetes</taxon>
        <taxon>Agaricomycetidae</taxon>
        <taxon>Agaricales</taxon>
        <taxon>Agaricineae</taxon>
        <taxon>Psathyrellaceae</taxon>
        <taxon>Coprinopsis</taxon>
    </lineage>
</organism>
<gene>
    <name evidence="3" type="ORF">FA15DRAFT_704850</name>
</gene>
<protein>
    <submittedName>
        <fullName evidence="3">Uncharacterized protein</fullName>
    </submittedName>
</protein>
<dbReference type="OrthoDB" id="3239304at2759"/>
<feature type="transmembrane region" description="Helical" evidence="2">
    <location>
        <begin position="66"/>
        <end position="87"/>
    </location>
</feature>
<accession>A0A5C3L775</accession>
<feature type="transmembrane region" description="Helical" evidence="2">
    <location>
        <begin position="94"/>
        <end position="114"/>
    </location>
</feature>
<dbReference type="Proteomes" id="UP000307440">
    <property type="component" value="Unassembled WGS sequence"/>
</dbReference>
<feature type="transmembrane region" description="Helical" evidence="2">
    <location>
        <begin position="21"/>
        <end position="46"/>
    </location>
</feature>
<evidence type="ECO:0000256" key="1">
    <source>
        <dbReference type="SAM" id="MobiDB-lite"/>
    </source>
</evidence>
<keyword evidence="2" id="KW-0472">Membrane</keyword>
<sequence length="286" mass="32164">MASTIKDFRSQIQTRKFCFCLPVRLGVFVVSLLTMTAGSILGAIGWMQVVQFRTHPVELGDEIAAYVHASIFSLLGLLSIFGFVGSLVRLRGLVIAYSVGIAIHLGLSIASGIFNMYTMFKPNPQSAIEACMNAVKDSEDLDETRRICQTGSAIAKGIIVAIYVITWLLQIYAFFIIERYAEQLEEEEMAKLAAIMPQQPNHPNSYVGYPHRFSYGYSERGYDGRRSYYYDDRYPAYGPQQGAEQKEYPHPQQQHQQRPMSQEYAFTLPPQTPLTAGRNKDASNMA</sequence>
<dbReference type="AlphaFoldDB" id="A0A5C3L775"/>
<evidence type="ECO:0000313" key="4">
    <source>
        <dbReference type="Proteomes" id="UP000307440"/>
    </source>
</evidence>
<keyword evidence="2" id="KW-1133">Transmembrane helix</keyword>
<feature type="region of interest" description="Disordered" evidence="1">
    <location>
        <begin position="238"/>
        <end position="286"/>
    </location>
</feature>
<keyword evidence="4" id="KW-1185">Reference proteome</keyword>
<evidence type="ECO:0000313" key="3">
    <source>
        <dbReference type="EMBL" id="TFK24088.1"/>
    </source>
</evidence>
<proteinExistence type="predicted"/>